<dbReference type="Pfam" id="PF05225">
    <property type="entry name" value="HTH_psq"/>
    <property type="match status" value="1"/>
</dbReference>
<dbReference type="Pfam" id="PF03184">
    <property type="entry name" value="DDE_1"/>
    <property type="match status" value="1"/>
</dbReference>
<keyword evidence="3" id="KW-0255">Endonuclease</keyword>
<keyword evidence="3" id="KW-0540">Nuclease</keyword>
<dbReference type="GO" id="GO:0004519">
    <property type="term" value="F:endonuclease activity"/>
    <property type="evidence" value="ECO:0007669"/>
    <property type="project" value="UniProtKB-KW"/>
</dbReference>
<reference evidence="3" key="1">
    <citation type="submission" date="2021-09" db="EMBL/GenBank/DDBJ databases">
        <title>A high-quality genome of the endoparasitic fungus Hirsutella rhossiliensis with a comparison of Hirsutella genomes reveals transposable elements contributing to genome size variation.</title>
        <authorList>
            <person name="Lin R."/>
            <person name="Jiao Y."/>
            <person name="Sun X."/>
            <person name="Ling J."/>
            <person name="Xie B."/>
            <person name="Cheng X."/>
        </authorList>
    </citation>
    <scope>NUCLEOTIDE SEQUENCE</scope>
    <source>
        <strain evidence="3">HR02</strain>
    </source>
</reference>
<sequence>MTEIRDQSIPRVLLAVKAYQQGQFDSTHKATTAYDVPQSTVSGRLRGARSRRDAQMNNRKLTTTEETALVQWVMPMDERGMPLTVVYTRRMAGQLFVGHHDEIKAKYSRRYDYQRARCEDPKTIQEWYDRVAMAKQKWGILDEDVYNFDETGFQMGVIATARVLTRSDRRGRPMVMQPGNREWVTVIESINCQGWALPAMVIFQGKVHKASWYKAGVPKDWQIAVSNKGWTSDDLGLHWLKAVFDPYTRR</sequence>
<dbReference type="InterPro" id="IPR004875">
    <property type="entry name" value="DDE_SF_endonuclease_dom"/>
</dbReference>
<feature type="domain" description="HTH psq-type" evidence="2">
    <location>
        <begin position="14"/>
        <end position="48"/>
    </location>
</feature>
<keyword evidence="4" id="KW-1185">Reference proteome</keyword>
<gene>
    <name evidence="3" type="ORF">HRG_11946</name>
</gene>
<feature type="domain" description="DDE-1" evidence="1">
    <location>
        <begin position="181"/>
        <end position="249"/>
    </location>
</feature>
<dbReference type="SUPFAM" id="SSF46689">
    <property type="entry name" value="Homeodomain-like"/>
    <property type="match status" value="1"/>
</dbReference>
<proteinExistence type="predicted"/>
<protein>
    <submittedName>
        <fullName evidence="3">DDE superfamily endonuclease domain-containing protein</fullName>
    </submittedName>
</protein>
<dbReference type="AlphaFoldDB" id="A0A9P8MKF7"/>
<dbReference type="RefSeq" id="XP_044714501.1">
    <property type="nucleotide sequence ID" value="XM_044870416.1"/>
</dbReference>
<accession>A0A9P8MKF7</accession>
<dbReference type="InterPro" id="IPR009057">
    <property type="entry name" value="Homeodomain-like_sf"/>
</dbReference>
<name>A0A9P8MKF7_9HYPO</name>
<comment type="caution">
    <text evidence="3">The sequence shown here is derived from an EMBL/GenBank/DDBJ whole genome shotgun (WGS) entry which is preliminary data.</text>
</comment>
<dbReference type="InterPro" id="IPR007889">
    <property type="entry name" value="HTH_Psq"/>
</dbReference>
<organism evidence="3 4">
    <name type="scientific">Hirsutella rhossiliensis</name>
    <dbReference type="NCBI Taxonomy" id="111463"/>
    <lineage>
        <taxon>Eukaryota</taxon>
        <taxon>Fungi</taxon>
        <taxon>Dikarya</taxon>
        <taxon>Ascomycota</taxon>
        <taxon>Pezizomycotina</taxon>
        <taxon>Sordariomycetes</taxon>
        <taxon>Hypocreomycetidae</taxon>
        <taxon>Hypocreales</taxon>
        <taxon>Ophiocordycipitaceae</taxon>
        <taxon>Hirsutella</taxon>
    </lineage>
</organism>
<dbReference type="Proteomes" id="UP000824596">
    <property type="component" value="Unassembled WGS sequence"/>
</dbReference>
<evidence type="ECO:0000313" key="4">
    <source>
        <dbReference type="Proteomes" id="UP000824596"/>
    </source>
</evidence>
<dbReference type="GO" id="GO:0003677">
    <property type="term" value="F:DNA binding"/>
    <property type="evidence" value="ECO:0007669"/>
    <property type="project" value="InterPro"/>
</dbReference>
<dbReference type="OrthoDB" id="5231586at2759"/>
<dbReference type="EMBL" id="JAIZPD010000029">
    <property type="protein sequence ID" value="KAH0956987.1"/>
    <property type="molecule type" value="Genomic_DNA"/>
</dbReference>
<dbReference type="GeneID" id="68361074"/>
<evidence type="ECO:0000259" key="1">
    <source>
        <dbReference type="Pfam" id="PF03184"/>
    </source>
</evidence>
<evidence type="ECO:0000259" key="2">
    <source>
        <dbReference type="Pfam" id="PF05225"/>
    </source>
</evidence>
<evidence type="ECO:0000313" key="3">
    <source>
        <dbReference type="EMBL" id="KAH0956987.1"/>
    </source>
</evidence>
<keyword evidence="3" id="KW-0378">Hydrolase</keyword>